<protein>
    <submittedName>
        <fullName evidence="2">Uncharacterized protein</fullName>
    </submittedName>
</protein>
<dbReference type="EMBL" id="BAAAID010000095">
    <property type="protein sequence ID" value="GAA0956159.1"/>
    <property type="molecule type" value="Genomic_DNA"/>
</dbReference>
<evidence type="ECO:0000313" key="2">
    <source>
        <dbReference type="EMBL" id="GAA0956159.1"/>
    </source>
</evidence>
<name>A0ABN1RFC4_9ACTN</name>
<sequence>MSNGTALLSDEDRAAVIDTVMVNNPDMAPGLAGRIVDEAVKYVAAVATAPEPLTPSRVVDEGWHALILHTRVYRRLCDKVGKFIHHVPERPDPVNRDPEALTKTQAQIVAMGYTVDDALWLAPGDTSIPVAAHCQHGPGGPEGSCTGSGEGDGPSGPN</sequence>
<keyword evidence="3" id="KW-1185">Reference proteome</keyword>
<evidence type="ECO:0000256" key="1">
    <source>
        <dbReference type="SAM" id="MobiDB-lite"/>
    </source>
</evidence>
<accession>A0ABN1RFC4</accession>
<feature type="compositionally biased region" description="Gly residues" evidence="1">
    <location>
        <begin position="137"/>
        <end position="158"/>
    </location>
</feature>
<feature type="region of interest" description="Disordered" evidence="1">
    <location>
        <begin position="134"/>
        <end position="158"/>
    </location>
</feature>
<dbReference type="Proteomes" id="UP001500418">
    <property type="component" value="Unassembled WGS sequence"/>
</dbReference>
<comment type="caution">
    <text evidence="2">The sequence shown here is derived from an EMBL/GenBank/DDBJ whole genome shotgun (WGS) entry which is preliminary data.</text>
</comment>
<organism evidence="2 3">
    <name type="scientific">Streptomyces rhizosphaericus</name>
    <dbReference type="NCBI Taxonomy" id="114699"/>
    <lineage>
        <taxon>Bacteria</taxon>
        <taxon>Bacillati</taxon>
        <taxon>Actinomycetota</taxon>
        <taxon>Actinomycetes</taxon>
        <taxon>Kitasatosporales</taxon>
        <taxon>Streptomycetaceae</taxon>
        <taxon>Streptomyces</taxon>
        <taxon>Streptomyces violaceusniger group</taxon>
    </lineage>
</organism>
<gene>
    <name evidence="2" type="ORF">GCM10009575_085640</name>
</gene>
<reference evidence="2 3" key="1">
    <citation type="journal article" date="2019" name="Int. J. Syst. Evol. Microbiol.">
        <title>The Global Catalogue of Microorganisms (GCM) 10K type strain sequencing project: providing services to taxonomists for standard genome sequencing and annotation.</title>
        <authorList>
            <consortium name="The Broad Institute Genomics Platform"/>
            <consortium name="The Broad Institute Genome Sequencing Center for Infectious Disease"/>
            <person name="Wu L."/>
            <person name="Ma J."/>
        </authorList>
    </citation>
    <scope>NUCLEOTIDE SEQUENCE [LARGE SCALE GENOMIC DNA]</scope>
    <source>
        <strain evidence="2 3">JCM 11444</strain>
    </source>
</reference>
<proteinExistence type="predicted"/>
<evidence type="ECO:0000313" key="3">
    <source>
        <dbReference type="Proteomes" id="UP001500418"/>
    </source>
</evidence>